<reference evidence="2" key="1">
    <citation type="journal article" date="2009" name="Rice">
        <title>De Novo Next Generation Sequencing of Plant Genomes.</title>
        <authorList>
            <person name="Rounsley S."/>
            <person name="Marri P.R."/>
            <person name="Yu Y."/>
            <person name="He R."/>
            <person name="Sisneros N."/>
            <person name="Goicoechea J.L."/>
            <person name="Lee S.J."/>
            <person name="Angelova A."/>
            <person name="Kudrna D."/>
            <person name="Luo M."/>
            <person name="Affourtit J."/>
            <person name="Desany B."/>
            <person name="Knight J."/>
            <person name="Niazi F."/>
            <person name="Egholm M."/>
            <person name="Wing R.A."/>
        </authorList>
    </citation>
    <scope>NUCLEOTIDE SEQUENCE [LARGE SCALE GENOMIC DNA]</scope>
    <source>
        <strain evidence="2">cv. IRGC 105608</strain>
    </source>
</reference>
<accession>A0A0D3GS34</accession>
<organism evidence="2">
    <name type="scientific">Oryza barthii</name>
    <dbReference type="NCBI Taxonomy" id="65489"/>
    <lineage>
        <taxon>Eukaryota</taxon>
        <taxon>Viridiplantae</taxon>
        <taxon>Streptophyta</taxon>
        <taxon>Embryophyta</taxon>
        <taxon>Tracheophyta</taxon>
        <taxon>Spermatophyta</taxon>
        <taxon>Magnoliopsida</taxon>
        <taxon>Liliopsida</taxon>
        <taxon>Poales</taxon>
        <taxon>Poaceae</taxon>
        <taxon>BOP clade</taxon>
        <taxon>Oryzoideae</taxon>
        <taxon>Oryzeae</taxon>
        <taxon>Oryzinae</taxon>
        <taxon>Oryza</taxon>
    </lineage>
</organism>
<dbReference type="Gramene" id="OBART07G17660.1">
    <property type="protein sequence ID" value="OBART07G17660.1"/>
    <property type="gene ID" value="OBART07G17660"/>
</dbReference>
<keyword evidence="3" id="KW-1185">Reference proteome</keyword>
<feature type="region of interest" description="Disordered" evidence="1">
    <location>
        <begin position="19"/>
        <end position="51"/>
    </location>
</feature>
<evidence type="ECO:0000256" key="1">
    <source>
        <dbReference type="SAM" id="MobiDB-lite"/>
    </source>
</evidence>
<name>A0A0D3GS34_9ORYZ</name>
<protein>
    <submittedName>
        <fullName evidence="2">Uncharacterized protein</fullName>
    </submittedName>
</protein>
<dbReference type="PaxDb" id="65489-OBART07G17660.1"/>
<dbReference type="HOGENOM" id="CLU_2691645_0_0_1"/>
<dbReference type="AlphaFoldDB" id="A0A0D3GS34"/>
<sequence length="74" mass="7750">MASRTATLYGGGSVPCMQRGAHRIEPPARWRSSRSLLAAEGGGDDNDDVPAGGTVVMSCTHYCKRVSDVAVQKG</sequence>
<evidence type="ECO:0000313" key="3">
    <source>
        <dbReference type="Proteomes" id="UP000026960"/>
    </source>
</evidence>
<proteinExistence type="predicted"/>
<dbReference type="EnsemblPlants" id="OBART07G17660.1">
    <property type="protein sequence ID" value="OBART07G17660.1"/>
    <property type="gene ID" value="OBART07G17660"/>
</dbReference>
<evidence type="ECO:0000313" key="2">
    <source>
        <dbReference type="EnsemblPlants" id="OBART07G17660.1"/>
    </source>
</evidence>
<reference evidence="2" key="2">
    <citation type="submission" date="2015-03" db="UniProtKB">
        <authorList>
            <consortium name="EnsemblPlants"/>
        </authorList>
    </citation>
    <scope>IDENTIFICATION</scope>
</reference>
<dbReference type="Proteomes" id="UP000026960">
    <property type="component" value="Chromosome 7"/>
</dbReference>